<protein>
    <submittedName>
        <fullName evidence="3">Glycosyltransferase family 2 protein</fullName>
    </submittedName>
</protein>
<accession>A0A395XGT3</accession>
<dbReference type="EMBL" id="QSAJ01000074">
    <property type="protein sequence ID" value="RGW46853.1"/>
    <property type="molecule type" value="Genomic_DNA"/>
</dbReference>
<dbReference type="AlphaFoldDB" id="A0A395XGT3"/>
<sequence>MREEKLTIFTPTYNRAYTLKKLYASLIEQINQNFEWLIVDDGSTDNTEEVVKQWVDEKKITIRYFKQRNGGKQRAHNKGVEICNTELFICVDSDDYIVKDSVDKILKKWKEVCDDKNVAGIIALRGKDEKNPLGTDMPKRKYSTLSDLYSKDKFRGDTSLVYRTEILKQFPYWVAKDEKFIGEGYVYQQIDQNYCMALLPEIVIVCKYLEDGYTKNVRKLTKNNPKSYARLKKQTIQYSETWKERYMQTILYMVGCRLAKQSQIKEAPYKALAVLAYFPAWLTWKIFYKNA</sequence>
<reference evidence="4 5" key="1">
    <citation type="submission" date="2018-08" db="EMBL/GenBank/DDBJ databases">
        <title>A genome reference for cultivated species of the human gut microbiota.</title>
        <authorList>
            <person name="Zou Y."/>
            <person name="Xue W."/>
            <person name="Luo G."/>
        </authorList>
    </citation>
    <scope>NUCLEOTIDE SEQUENCE [LARGE SCALE GENOMIC DNA]</scope>
    <source>
        <strain evidence="3 5">AF12-11</strain>
        <strain evidence="2 4">TF11-11</strain>
    </source>
</reference>
<proteinExistence type="predicted"/>
<dbReference type="Proteomes" id="UP000261208">
    <property type="component" value="Unassembled WGS sequence"/>
</dbReference>
<evidence type="ECO:0000259" key="1">
    <source>
        <dbReference type="Pfam" id="PF00535"/>
    </source>
</evidence>
<dbReference type="Pfam" id="PF00535">
    <property type="entry name" value="Glycos_transf_2"/>
    <property type="match status" value="1"/>
</dbReference>
<comment type="caution">
    <text evidence="3">The sequence shown here is derived from an EMBL/GenBank/DDBJ whole genome shotgun (WGS) entry which is preliminary data.</text>
</comment>
<evidence type="ECO:0000313" key="3">
    <source>
        <dbReference type="EMBL" id="RGW46853.1"/>
    </source>
</evidence>
<keyword evidence="3" id="KW-0808">Transferase</keyword>
<dbReference type="Proteomes" id="UP000266376">
    <property type="component" value="Unassembled WGS sequence"/>
</dbReference>
<dbReference type="InterPro" id="IPR029044">
    <property type="entry name" value="Nucleotide-diphossugar_trans"/>
</dbReference>
<dbReference type="PANTHER" id="PTHR22916:SF3">
    <property type="entry name" value="UDP-GLCNAC:BETAGAL BETA-1,3-N-ACETYLGLUCOSAMINYLTRANSFERASE-LIKE PROTEIN 1"/>
    <property type="match status" value="1"/>
</dbReference>
<evidence type="ECO:0000313" key="5">
    <source>
        <dbReference type="Proteomes" id="UP000266376"/>
    </source>
</evidence>
<dbReference type="PANTHER" id="PTHR22916">
    <property type="entry name" value="GLYCOSYLTRANSFERASE"/>
    <property type="match status" value="1"/>
</dbReference>
<dbReference type="RefSeq" id="WP_117649414.1">
    <property type="nucleotide sequence ID" value="NZ_QSQQ01000005.1"/>
</dbReference>
<name>A0A395XGT3_9FIRM</name>
<gene>
    <name evidence="3" type="ORF">DWV67_15870</name>
    <name evidence="2" type="ORF">DXD10_05130</name>
</gene>
<dbReference type="GO" id="GO:0016758">
    <property type="term" value="F:hexosyltransferase activity"/>
    <property type="evidence" value="ECO:0007669"/>
    <property type="project" value="UniProtKB-ARBA"/>
</dbReference>
<dbReference type="SUPFAM" id="SSF53448">
    <property type="entry name" value="Nucleotide-diphospho-sugar transferases"/>
    <property type="match status" value="1"/>
</dbReference>
<dbReference type="InterPro" id="IPR001173">
    <property type="entry name" value="Glyco_trans_2-like"/>
</dbReference>
<evidence type="ECO:0000313" key="2">
    <source>
        <dbReference type="EMBL" id="RGK49091.1"/>
    </source>
</evidence>
<dbReference type="CDD" id="cd00761">
    <property type="entry name" value="Glyco_tranf_GTA_type"/>
    <property type="match status" value="1"/>
</dbReference>
<organism evidence="3 5">
    <name type="scientific">Dorea formicigenerans</name>
    <dbReference type="NCBI Taxonomy" id="39486"/>
    <lineage>
        <taxon>Bacteria</taxon>
        <taxon>Bacillati</taxon>
        <taxon>Bacillota</taxon>
        <taxon>Clostridia</taxon>
        <taxon>Lachnospirales</taxon>
        <taxon>Lachnospiraceae</taxon>
        <taxon>Dorea</taxon>
    </lineage>
</organism>
<feature type="domain" description="Glycosyltransferase 2-like" evidence="1">
    <location>
        <begin position="7"/>
        <end position="168"/>
    </location>
</feature>
<dbReference type="Gene3D" id="3.90.550.10">
    <property type="entry name" value="Spore Coat Polysaccharide Biosynthesis Protein SpsA, Chain A"/>
    <property type="match status" value="1"/>
</dbReference>
<dbReference type="EMBL" id="QSQQ01000005">
    <property type="protein sequence ID" value="RGK49091.1"/>
    <property type="molecule type" value="Genomic_DNA"/>
</dbReference>
<evidence type="ECO:0000313" key="4">
    <source>
        <dbReference type="Proteomes" id="UP000261208"/>
    </source>
</evidence>